<dbReference type="RefSeq" id="WP_408004304.1">
    <property type="nucleotide sequence ID" value="NZ_CAJFCI010000047.1"/>
</dbReference>
<protein>
    <submittedName>
        <fullName evidence="4">Spore coat protein A</fullName>
    </submittedName>
</protein>
<dbReference type="Gene3D" id="2.60.40.420">
    <property type="entry name" value="Cupredoxins - blue copper proteins"/>
    <property type="match status" value="3"/>
</dbReference>
<dbReference type="PANTHER" id="PTHR48267:SF1">
    <property type="entry name" value="BILIRUBIN OXIDASE"/>
    <property type="match status" value="1"/>
</dbReference>
<dbReference type="EMBL" id="CAJFCI010000047">
    <property type="protein sequence ID" value="CAD5108160.1"/>
    <property type="molecule type" value="Genomic_DNA"/>
</dbReference>
<evidence type="ECO:0000256" key="2">
    <source>
        <dbReference type="SAM" id="MobiDB-lite"/>
    </source>
</evidence>
<dbReference type="GO" id="GO:0016491">
    <property type="term" value="F:oxidoreductase activity"/>
    <property type="evidence" value="ECO:0007669"/>
    <property type="project" value="InterPro"/>
</dbReference>
<evidence type="ECO:0000256" key="1">
    <source>
        <dbReference type="ARBA" id="ARBA00022729"/>
    </source>
</evidence>
<organism evidence="4 5">
    <name type="scientific">Zestomonas carbonaria</name>
    <dbReference type="NCBI Taxonomy" id="2762745"/>
    <lineage>
        <taxon>Bacteria</taxon>
        <taxon>Pseudomonadati</taxon>
        <taxon>Pseudomonadota</taxon>
        <taxon>Gammaproteobacteria</taxon>
        <taxon>Pseudomonadales</taxon>
        <taxon>Pseudomonadaceae</taxon>
        <taxon>Zestomonas</taxon>
    </lineage>
</organism>
<evidence type="ECO:0000313" key="5">
    <source>
        <dbReference type="Proteomes" id="UP000583387"/>
    </source>
</evidence>
<reference evidence="4 5" key="1">
    <citation type="submission" date="2020-08" db="EMBL/GenBank/DDBJ databases">
        <authorList>
            <person name="Criscuolo A."/>
        </authorList>
    </citation>
    <scope>NUCLEOTIDE SEQUENCE [LARGE SCALE GENOMIC DNA]</scope>
    <source>
        <strain evidence="4">CIP111764</strain>
    </source>
</reference>
<comment type="caution">
    <text evidence="4">The sequence shown here is derived from an EMBL/GenBank/DDBJ whole genome shotgun (WGS) entry which is preliminary data.</text>
</comment>
<dbReference type="Proteomes" id="UP000583387">
    <property type="component" value="Unassembled WGS sequence"/>
</dbReference>
<dbReference type="CDD" id="cd13866">
    <property type="entry name" value="CuRO_2_BOD"/>
    <property type="match status" value="1"/>
</dbReference>
<sequence length="612" mass="68829">MKSSFLPSRKGKRQAGGRKTASGDWGEPPVQATMDDAPDRLSRRSFLKGSAALAAAPLVLSPRRSEAAVPPSPATTPWLEFLPNEPPLLYSSPLDPAPTGPANTAAGEAGRPAHQRWDEFGPGAEYYELHAAERPDWVFHPNYPPQKVWTYQAAEPDLSVLSPVVATHYGHPMICRIYNDLPANHTGFGSPEISTHLHNLHVGSESDGFPGDYYSATKAGPTLTQPGSFKDHLYPNIYAGYDEMQNGIGDYREALGTLFYHDHTVDFTAPNIVRGLVGFYLLYDHLDSGNERDPTPGALRLPSHPYDYPLGFADRRFTPAGILYYDQVNPEGVLGDKVVVNGKIEPVLRVARRKYRLRLLNEGPSRFYEFYLVRSNNVIQPFTYIANDGNLLDKPLLNQTKVRLGVAERGDIVVDFSKYPIGTELFLVNRLTHRPEDTRRPYQVKAPGDQVLKFVIDREPPEQDLSQVPSTLRPLPPLPSPAELAALPVRKFLFERRQNMWAINGQFVNVNVPRAVIPLGSTEIWELYSIDDGWDHPIHIHFEEGRILSKTLDGKNVAVPAHEKGRKDVYVIAGRMTVRVLMRFRDYKGKYVMHCHNLIHEDHSMMLRWDIV</sequence>
<feature type="region of interest" description="Disordered" evidence="2">
    <location>
        <begin position="1"/>
        <end position="41"/>
    </location>
</feature>
<dbReference type="InterPro" id="IPR008972">
    <property type="entry name" value="Cupredoxin"/>
</dbReference>
<dbReference type="NCBIfam" id="TIGR01409">
    <property type="entry name" value="TAT_signal_seq"/>
    <property type="match status" value="1"/>
</dbReference>
<dbReference type="InterPro" id="IPR019546">
    <property type="entry name" value="TAT_signal_bac_arc"/>
</dbReference>
<keyword evidence="5" id="KW-1185">Reference proteome</keyword>
<dbReference type="GO" id="GO:0005507">
    <property type="term" value="F:copper ion binding"/>
    <property type="evidence" value="ECO:0007669"/>
    <property type="project" value="InterPro"/>
</dbReference>
<evidence type="ECO:0000313" key="4">
    <source>
        <dbReference type="EMBL" id="CAD5108160.1"/>
    </source>
</evidence>
<feature type="domain" description="Plastocyanin-like" evidence="3">
    <location>
        <begin position="495"/>
        <end position="609"/>
    </location>
</feature>
<evidence type="ECO:0000259" key="3">
    <source>
        <dbReference type="Pfam" id="PF07731"/>
    </source>
</evidence>
<dbReference type="InterPro" id="IPR045087">
    <property type="entry name" value="Cu-oxidase_fam"/>
</dbReference>
<dbReference type="PANTHER" id="PTHR48267">
    <property type="entry name" value="CUPREDOXIN SUPERFAMILY PROTEIN"/>
    <property type="match status" value="1"/>
</dbReference>
<keyword evidence="1" id="KW-0732">Signal</keyword>
<gene>
    <name evidence="4" type="primary">cotA</name>
    <name evidence="4" type="ORF">PSEWESI4_02445</name>
</gene>
<dbReference type="InterPro" id="IPR006311">
    <property type="entry name" value="TAT_signal"/>
</dbReference>
<dbReference type="InterPro" id="IPR011706">
    <property type="entry name" value="Cu-oxidase_C"/>
</dbReference>
<keyword evidence="4" id="KW-0946">Virion</keyword>
<name>A0A7U7I9C5_9GAMM</name>
<proteinExistence type="predicted"/>
<dbReference type="SUPFAM" id="SSF49503">
    <property type="entry name" value="Cupredoxins"/>
    <property type="match status" value="3"/>
</dbReference>
<dbReference type="PROSITE" id="PS51318">
    <property type="entry name" value="TAT"/>
    <property type="match status" value="1"/>
</dbReference>
<accession>A0A7U7I9C5</accession>
<dbReference type="Pfam" id="PF10518">
    <property type="entry name" value="TAT_signal"/>
    <property type="match status" value="1"/>
</dbReference>
<keyword evidence="4" id="KW-0167">Capsid protein</keyword>
<dbReference type="AlphaFoldDB" id="A0A7U7I9C5"/>
<dbReference type="CDD" id="cd13889">
    <property type="entry name" value="CuRO_3_BOD"/>
    <property type="match status" value="1"/>
</dbReference>
<dbReference type="Pfam" id="PF07731">
    <property type="entry name" value="Cu-oxidase_2"/>
    <property type="match status" value="1"/>
</dbReference>